<dbReference type="GO" id="GO:0006508">
    <property type="term" value="P:proteolysis"/>
    <property type="evidence" value="ECO:0007669"/>
    <property type="project" value="UniProtKB-KW"/>
</dbReference>
<dbReference type="AlphaFoldDB" id="G4YTF8"/>
<dbReference type="EMBL" id="JH159152">
    <property type="protein sequence ID" value="EGZ23557.1"/>
    <property type="molecule type" value="Genomic_DNA"/>
</dbReference>
<keyword evidence="6" id="KW-1185">Reference proteome</keyword>
<name>G4YTF8_PHYSP</name>
<dbReference type="InParanoid" id="G4YTF8"/>
<dbReference type="GO" id="GO:0008234">
    <property type="term" value="F:cysteine-type peptidase activity"/>
    <property type="evidence" value="ECO:0007669"/>
    <property type="project" value="InterPro"/>
</dbReference>
<evidence type="ECO:0000256" key="2">
    <source>
        <dbReference type="ARBA" id="ARBA00022670"/>
    </source>
</evidence>
<feature type="domain" description="Ubiquitin-like protease family profile" evidence="4">
    <location>
        <begin position="7"/>
        <end position="79"/>
    </location>
</feature>
<evidence type="ECO:0000313" key="6">
    <source>
        <dbReference type="Proteomes" id="UP000002640"/>
    </source>
</evidence>
<dbReference type="InterPro" id="IPR003653">
    <property type="entry name" value="Peptidase_C48_C"/>
</dbReference>
<dbReference type="Proteomes" id="UP000002640">
    <property type="component" value="Unassembled WGS sequence"/>
</dbReference>
<dbReference type="Pfam" id="PF02902">
    <property type="entry name" value="Peptidase_C48"/>
    <property type="match status" value="1"/>
</dbReference>
<protein>
    <recommendedName>
        <fullName evidence="4">Ubiquitin-like protease family profile domain-containing protein</fullName>
    </recommendedName>
</protein>
<evidence type="ECO:0000313" key="5">
    <source>
        <dbReference type="EMBL" id="EGZ23557.1"/>
    </source>
</evidence>
<dbReference type="STRING" id="1094619.G4YTF8"/>
<organism evidence="5 6">
    <name type="scientific">Phytophthora sojae (strain P6497)</name>
    <name type="common">Soybean stem and root rot agent</name>
    <name type="synonym">Phytophthora megasperma f. sp. glycines</name>
    <dbReference type="NCBI Taxonomy" id="1094619"/>
    <lineage>
        <taxon>Eukaryota</taxon>
        <taxon>Sar</taxon>
        <taxon>Stramenopiles</taxon>
        <taxon>Oomycota</taxon>
        <taxon>Peronosporomycetes</taxon>
        <taxon>Peronosporales</taxon>
        <taxon>Peronosporaceae</taxon>
        <taxon>Phytophthora</taxon>
    </lineage>
</organism>
<keyword evidence="2" id="KW-0645">Protease</keyword>
<evidence type="ECO:0000256" key="1">
    <source>
        <dbReference type="ARBA" id="ARBA00005234"/>
    </source>
</evidence>
<reference evidence="5 6" key="1">
    <citation type="journal article" date="2006" name="Science">
        <title>Phytophthora genome sequences uncover evolutionary origins and mechanisms of pathogenesis.</title>
        <authorList>
            <person name="Tyler B.M."/>
            <person name="Tripathy S."/>
            <person name="Zhang X."/>
            <person name="Dehal P."/>
            <person name="Jiang R.H."/>
            <person name="Aerts A."/>
            <person name="Arredondo F.D."/>
            <person name="Baxter L."/>
            <person name="Bensasson D."/>
            <person name="Beynon J.L."/>
            <person name="Chapman J."/>
            <person name="Damasceno C.M."/>
            <person name="Dorrance A.E."/>
            <person name="Dou D."/>
            <person name="Dickerman A.W."/>
            <person name="Dubchak I.L."/>
            <person name="Garbelotto M."/>
            <person name="Gijzen M."/>
            <person name="Gordon S.G."/>
            <person name="Govers F."/>
            <person name="Grunwald N.J."/>
            <person name="Huang W."/>
            <person name="Ivors K.L."/>
            <person name="Jones R.W."/>
            <person name="Kamoun S."/>
            <person name="Krampis K."/>
            <person name="Lamour K.H."/>
            <person name="Lee M.K."/>
            <person name="McDonald W.H."/>
            <person name="Medina M."/>
            <person name="Meijer H.J."/>
            <person name="Nordberg E.K."/>
            <person name="Maclean D.J."/>
            <person name="Ospina-Giraldo M.D."/>
            <person name="Morris P.F."/>
            <person name="Phuntumart V."/>
            <person name="Putnam N.H."/>
            <person name="Rash S."/>
            <person name="Rose J.K."/>
            <person name="Sakihama Y."/>
            <person name="Salamov A.A."/>
            <person name="Savidor A."/>
            <person name="Scheuring C.F."/>
            <person name="Smith B.M."/>
            <person name="Sobral B.W."/>
            <person name="Terry A."/>
            <person name="Torto-Alalibo T.A."/>
            <person name="Win J."/>
            <person name="Xu Z."/>
            <person name="Zhang H."/>
            <person name="Grigoriev I.V."/>
            <person name="Rokhsar D.S."/>
            <person name="Boore J.L."/>
        </authorList>
    </citation>
    <scope>NUCLEOTIDE SEQUENCE [LARGE SCALE GENOMIC DNA]</scope>
    <source>
        <strain evidence="5 6">P6497</strain>
    </source>
</reference>
<dbReference type="GeneID" id="20651777"/>
<evidence type="ECO:0000259" key="4">
    <source>
        <dbReference type="Pfam" id="PF02902"/>
    </source>
</evidence>
<feature type="non-terminal residue" evidence="5">
    <location>
        <position position="115"/>
    </location>
</feature>
<gene>
    <name evidence="5" type="ORF">PHYSODRAFT_413203</name>
</gene>
<evidence type="ECO:0000256" key="3">
    <source>
        <dbReference type="ARBA" id="ARBA00022801"/>
    </source>
</evidence>
<keyword evidence="3" id="KW-0378">Hydrolase</keyword>
<dbReference type="KEGG" id="psoj:PHYSODRAFT_413203"/>
<proteinExistence type="inferred from homology"/>
<dbReference type="SUPFAM" id="SSF54001">
    <property type="entry name" value="Cysteine proteinases"/>
    <property type="match status" value="1"/>
</dbReference>
<dbReference type="RefSeq" id="XP_009518845.1">
    <property type="nucleotide sequence ID" value="XM_009520550.1"/>
</dbReference>
<comment type="similarity">
    <text evidence="1">Belongs to the peptidase C48 family.</text>
</comment>
<accession>G4YTF8</accession>
<sequence length="115" mass="12945">MHPGPTKVYHVNSMKNAHSSAYAFDVLQWVLSETHKSQAESSAPFEWSTFVHLTKPQQSNCIDCGVYVLHYMDGISKHIAAEKPGWIEEKIAAWTGGDFGVKKAAVYRAKLYRTM</sequence>
<dbReference type="InterPro" id="IPR038765">
    <property type="entry name" value="Papain-like_cys_pep_sf"/>
</dbReference>
<dbReference type="Gene3D" id="3.40.395.10">
    <property type="entry name" value="Adenoviral Proteinase, Chain A"/>
    <property type="match status" value="1"/>
</dbReference>